<evidence type="ECO:0000256" key="2">
    <source>
        <dbReference type="SAM" id="Phobius"/>
    </source>
</evidence>
<dbReference type="SUPFAM" id="SSF49265">
    <property type="entry name" value="Fibronectin type III"/>
    <property type="match status" value="1"/>
</dbReference>
<evidence type="ECO:0000313" key="6">
    <source>
        <dbReference type="Proteomes" id="UP000007151"/>
    </source>
</evidence>
<name>A0A212EX57_DANPL</name>
<sequence>MTEPGTKARSGFATNAEKLRQSTPLCVKPYPFRTSGDRQLAHNATARVFHSNQSLVLQKVTRHSSGRYACSALNAEGETVSNELHFRVKFSLSSTSPAGLTSIGDSFQSTEAMAIIEIVKLLDSNTIMLPHFPKPMERLLTHAPSCRSGGVSVVGAARGESVVIVCEVDADPPAAVFKWKFNNSGETLDVAADRYTSNGSASSLKYTPVADLDYGTLSCAASNEVGVQVAPCVFQMVAAGKPHAPRNCTLWNQTADSAEVSCVSGFDGGLPQHFLLEVYSGNEDKPRVNLTAEEPVWTVRGLEWDVRFRLVAVAVNSKGRSAPARLDDLLFPDPEKRTATDSGLGAGAASAAGATVAGACAALALAVAAWRAARRRRQPRKPSAPSLSQHKNDHDDAEPDLIPNNYFAGTNNGDAIPRGASWSARAVHLT</sequence>
<feature type="domain" description="Ig-like" evidence="3">
    <location>
        <begin position="133"/>
        <end position="230"/>
    </location>
</feature>
<protein>
    <submittedName>
        <fullName evidence="5">Uncharacterized protein</fullName>
    </submittedName>
</protein>
<dbReference type="PANTHER" id="PTHR23278">
    <property type="entry name" value="SIDESTEP PROTEIN"/>
    <property type="match status" value="1"/>
</dbReference>
<dbReference type="InterPro" id="IPR013783">
    <property type="entry name" value="Ig-like_fold"/>
</dbReference>
<gene>
    <name evidence="5" type="ORF">KGM_211046</name>
</gene>
<feature type="transmembrane region" description="Helical" evidence="2">
    <location>
        <begin position="344"/>
        <end position="370"/>
    </location>
</feature>
<dbReference type="CDD" id="cd00096">
    <property type="entry name" value="Ig"/>
    <property type="match status" value="1"/>
</dbReference>
<dbReference type="InParanoid" id="A0A212EX57"/>
<evidence type="ECO:0000313" key="5">
    <source>
        <dbReference type="EMBL" id="OWR46080.1"/>
    </source>
</evidence>
<evidence type="ECO:0000259" key="3">
    <source>
        <dbReference type="PROSITE" id="PS50835"/>
    </source>
</evidence>
<dbReference type="PROSITE" id="PS50835">
    <property type="entry name" value="IG_LIKE"/>
    <property type="match status" value="1"/>
</dbReference>
<evidence type="ECO:0000259" key="4">
    <source>
        <dbReference type="PROSITE" id="PS50853"/>
    </source>
</evidence>
<dbReference type="PROSITE" id="PS50853">
    <property type="entry name" value="FN3"/>
    <property type="match status" value="1"/>
</dbReference>
<dbReference type="PANTHER" id="PTHR23278:SF31">
    <property type="entry name" value="SIDESTEP II, ISOFORM A"/>
    <property type="match status" value="1"/>
</dbReference>
<dbReference type="Pfam" id="PF13927">
    <property type="entry name" value="Ig_3"/>
    <property type="match status" value="1"/>
</dbReference>
<evidence type="ECO:0000256" key="1">
    <source>
        <dbReference type="SAM" id="MobiDB-lite"/>
    </source>
</evidence>
<dbReference type="CDD" id="cd00063">
    <property type="entry name" value="FN3"/>
    <property type="match status" value="1"/>
</dbReference>
<dbReference type="InterPro" id="IPR036179">
    <property type="entry name" value="Ig-like_dom_sf"/>
</dbReference>
<proteinExistence type="predicted"/>
<feature type="domain" description="Fibronectin type-III" evidence="4">
    <location>
        <begin position="244"/>
        <end position="334"/>
    </location>
</feature>
<dbReference type="Gene3D" id="2.60.40.10">
    <property type="entry name" value="Immunoglobulins"/>
    <property type="match status" value="3"/>
</dbReference>
<keyword evidence="2" id="KW-0472">Membrane</keyword>
<dbReference type="EMBL" id="AGBW02011826">
    <property type="protein sequence ID" value="OWR46080.1"/>
    <property type="molecule type" value="Genomic_DNA"/>
</dbReference>
<dbReference type="InterPro" id="IPR036116">
    <property type="entry name" value="FN3_sf"/>
</dbReference>
<comment type="caution">
    <text evidence="5">The sequence shown here is derived from an EMBL/GenBank/DDBJ whole genome shotgun (WGS) entry which is preliminary data.</text>
</comment>
<dbReference type="SUPFAM" id="SSF48726">
    <property type="entry name" value="Immunoglobulin"/>
    <property type="match status" value="2"/>
</dbReference>
<reference evidence="5 6" key="1">
    <citation type="journal article" date="2011" name="Cell">
        <title>The monarch butterfly genome yields insights into long-distance migration.</title>
        <authorList>
            <person name="Zhan S."/>
            <person name="Merlin C."/>
            <person name="Boore J.L."/>
            <person name="Reppert S.M."/>
        </authorList>
    </citation>
    <scope>NUCLEOTIDE SEQUENCE [LARGE SCALE GENOMIC DNA]</scope>
    <source>
        <strain evidence="5">F-2</strain>
    </source>
</reference>
<keyword evidence="6" id="KW-1185">Reference proteome</keyword>
<feature type="region of interest" description="Disordered" evidence="1">
    <location>
        <begin position="376"/>
        <end position="409"/>
    </location>
</feature>
<dbReference type="SMART" id="SM00408">
    <property type="entry name" value="IGc2"/>
    <property type="match status" value="2"/>
</dbReference>
<keyword evidence="2" id="KW-0812">Transmembrane</keyword>
<accession>A0A212EX57</accession>
<organism evidence="5 6">
    <name type="scientific">Danaus plexippus plexippus</name>
    <dbReference type="NCBI Taxonomy" id="278856"/>
    <lineage>
        <taxon>Eukaryota</taxon>
        <taxon>Metazoa</taxon>
        <taxon>Ecdysozoa</taxon>
        <taxon>Arthropoda</taxon>
        <taxon>Hexapoda</taxon>
        <taxon>Insecta</taxon>
        <taxon>Pterygota</taxon>
        <taxon>Neoptera</taxon>
        <taxon>Endopterygota</taxon>
        <taxon>Lepidoptera</taxon>
        <taxon>Glossata</taxon>
        <taxon>Ditrysia</taxon>
        <taxon>Papilionoidea</taxon>
        <taxon>Nymphalidae</taxon>
        <taxon>Danainae</taxon>
        <taxon>Danaini</taxon>
        <taxon>Danaina</taxon>
        <taxon>Danaus</taxon>
        <taxon>Danaus</taxon>
    </lineage>
</organism>
<dbReference type="AlphaFoldDB" id="A0A212EX57"/>
<dbReference type="InterPro" id="IPR003961">
    <property type="entry name" value="FN3_dom"/>
</dbReference>
<dbReference type="InterPro" id="IPR007110">
    <property type="entry name" value="Ig-like_dom"/>
</dbReference>
<dbReference type="eggNOG" id="KOG3515">
    <property type="taxonomic scope" value="Eukaryota"/>
</dbReference>
<keyword evidence="2" id="KW-1133">Transmembrane helix</keyword>
<dbReference type="Proteomes" id="UP000007151">
    <property type="component" value="Unassembled WGS sequence"/>
</dbReference>
<dbReference type="InterPro" id="IPR003598">
    <property type="entry name" value="Ig_sub2"/>
</dbReference>
<dbReference type="KEGG" id="dpl:KGM_211046"/>